<comment type="catalytic activity">
    <reaction evidence="1">
        <text>S-ubiquitinyl-[E2 ubiquitin-conjugating enzyme]-L-cysteine + [acceptor protein]-L-lysine = [E2 ubiquitin-conjugating enzyme]-L-cysteine + N(6)-ubiquitinyl-[acceptor protein]-L-lysine.</text>
        <dbReference type="EC" id="2.3.2.27"/>
    </reaction>
</comment>
<keyword evidence="9" id="KW-0833">Ubl conjugation pathway</keyword>
<dbReference type="SUPFAM" id="SSF57850">
    <property type="entry name" value="RING/U-box"/>
    <property type="match status" value="1"/>
</dbReference>
<evidence type="ECO:0000256" key="5">
    <source>
        <dbReference type="ARBA" id="ARBA00022679"/>
    </source>
</evidence>
<gene>
    <name evidence="18" type="ORF">Csa_3G901170</name>
</gene>
<name>A0A0A0LI09_CUCSA</name>
<dbReference type="Pfam" id="PF13639">
    <property type="entry name" value="zf-RING_2"/>
    <property type="match status" value="1"/>
</dbReference>
<keyword evidence="12 16" id="KW-0472">Membrane</keyword>
<reference evidence="18 19" key="2">
    <citation type="journal article" date="2009" name="PLoS ONE">
        <title>An integrated genetic and cytogenetic map of the cucumber genome.</title>
        <authorList>
            <person name="Ren Y."/>
            <person name="Zhang Z."/>
            <person name="Liu J."/>
            <person name="Staub J.E."/>
            <person name="Han Y."/>
            <person name="Cheng Z."/>
            <person name="Li X."/>
            <person name="Lu J."/>
            <person name="Miao H."/>
            <person name="Kang H."/>
            <person name="Xie B."/>
            <person name="Gu X."/>
            <person name="Wang X."/>
            <person name="Du Y."/>
            <person name="Jin W."/>
            <person name="Huang S."/>
        </authorList>
    </citation>
    <scope>NUCLEOTIDE SEQUENCE [LARGE SCALE GENOMIC DNA]</scope>
    <source>
        <strain evidence="19">cv. 9930</strain>
    </source>
</reference>
<dbReference type="Proteomes" id="UP000029981">
    <property type="component" value="Chromosome 3"/>
</dbReference>
<dbReference type="GO" id="GO:0061630">
    <property type="term" value="F:ubiquitin protein ligase activity"/>
    <property type="evidence" value="ECO:0007669"/>
    <property type="project" value="UniProtKB-EC"/>
</dbReference>
<dbReference type="InterPro" id="IPR001841">
    <property type="entry name" value="Znf_RING"/>
</dbReference>
<keyword evidence="19" id="KW-1185">Reference proteome</keyword>
<accession>A0A0A0LI09</accession>
<dbReference type="OrthoDB" id="9984778at2759"/>
<evidence type="ECO:0000259" key="17">
    <source>
        <dbReference type="PROSITE" id="PS50089"/>
    </source>
</evidence>
<feature type="region of interest" description="Disordered" evidence="15">
    <location>
        <begin position="226"/>
        <end position="252"/>
    </location>
</feature>
<reference evidence="18 19" key="4">
    <citation type="journal article" date="2011" name="BMC Genomics">
        <title>RNA-Seq improves annotation of protein-coding genes in the cucumber genome.</title>
        <authorList>
            <person name="Li Z."/>
            <person name="Zhang Z."/>
            <person name="Yan P."/>
            <person name="Huang S."/>
            <person name="Fei Z."/>
            <person name="Lin K."/>
        </authorList>
    </citation>
    <scope>NUCLEOTIDE SEQUENCE [LARGE SCALE GENOMIC DNA]</scope>
    <source>
        <strain evidence="19">cv. 9930</strain>
    </source>
</reference>
<evidence type="ECO:0000256" key="4">
    <source>
        <dbReference type="ARBA" id="ARBA00012483"/>
    </source>
</evidence>
<dbReference type="EMBL" id="CM002924">
    <property type="protein sequence ID" value="KGN60372.1"/>
    <property type="molecule type" value="Genomic_DNA"/>
</dbReference>
<dbReference type="EC" id="2.3.2.27" evidence="4"/>
<evidence type="ECO:0000256" key="1">
    <source>
        <dbReference type="ARBA" id="ARBA00000900"/>
    </source>
</evidence>
<reference evidence="18 19" key="1">
    <citation type="journal article" date="2009" name="Nat. Genet.">
        <title>The genome of the cucumber, Cucumis sativus L.</title>
        <authorList>
            <person name="Huang S."/>
            <person name="Li R."/>
            <person name="Zhang Z."/>
            <person name="Li L."/>
            <person name="Gu X."/>
            <person name="Fan W."/>
            <person name="Lucas W.J."/>
            <person name="Wang X."/>
            <person name="Xie B."/>
            <person name="Ni P."/>
            <person name="Ren Y."/>
            <person name="Zhu H."/>
            <person name="Li J."/>
            <person name="Lin K."/>
            <person name="Jin W."/>
            <person name="Fei Z."/>
            <person name="Li G."/>
            <person name="Staub J."/>
            <person name="Kilian A."/>
            <person name="van der Vossen E.A."/>
            <person name="Wu Y."/>
            <person name="Guo J."/>
            <person name="He J."/>
            <person name="Jia Z."/>
            <person name="Ren Y."/>
            <person name="Tian G."/>
            <person name="Lu Y."/>
            <person name="Ruan J."/>
            <person name="Qian W."/>
            <person name="Wang M."/>
            <person name="Huang Q."/>
            <person name="Li B."/>
            <person name="Xuan Z."/>
            <person name="Cao J."/>
            <person name="Asan"/>
            <person name="Wu Z."/>
            <person name="Zhang J."/>
            <person name="Cai Q."/>
            <person name="Bai Y."/>
            <person name="Zhao B."/>
            <person name="Han Y."/>
            <person name="Li Y."/>
            <person name="Li X."/>
            <person name="Wang S."/>
            <person name="Shi Q."/>
            <person name="Liu S."/>
            <person name="Cho W.K."/>
            <person name="Kim J.Y."/>
            <person name="Xu Y."/>
            <person name="Heller-Uszynska K."/>
            <person name="Miao H."/>
            <person name="Cheng Z."/>
            <person name="Zhang S."/>
            <person name="Wu J."/>
            <person name="Yang Y."/>
            <person name="Kang H."/>
            <person name="Li M."/>
            <person name="Liang H."/>
            <person name="Ren X."/>
            <person name="Shi Z."/>
            <person name="Wen M."/>
            <person name="Jian M."/>
            <person name="Yang H."/>
            <person name="Zhang G."/>
            <person name="Yang Z."/>
            <person name="Chen R."/>
            <person name="Liu S."/>
            <person name="Li J."/>
            <person name="Ma L."/>
            <person name="Liu H."/>
            <person name="Zhou Y."/>
            <person name="Zhao J."/>
            <person name="Fang X."/>
            <person name="Li G."/>
            <person name="Fang L."/>
            <person name="Li Y."/>
            <person name="Liu D."/>
            <person name="Zheng H."/>
            <person name="Zhang Y."/>
            <person name="Qin N."/>
            <person name="Li Z."/>
            <person name="Yang G."/>
            <person name="Yang S."/>
            <person name="Bolund L."/>
            <person name="Kristiansen K."/>
            <person name="Zheng H."/>
            <person name="Li S."/>
            <person name="Zhang X."/>
            <person name="Yang H."/>
            <person name="Wang J."/>
            <person name="Sun R."/>
            <person name="Zhang B."/>
            <person name="Jiang S."/>
            <person name="Wang J."/>
            <person name="Du Y."/>
            <person name="Li S."/>
        </authorList>
    </citation>
    <scope>NUCLEOTIDE SEQUENCE [LARGE SCALE GENOMIC DNA]</scope>
    <source>
        <strain evidence="19">cv. 9930</strain>
    </source>
</reference>
<evidence type="ECO:0000313" key="19">
    <source>
        <dbReference type="Proteomes" id="UP000029981"/>
    </source>
</evidence>
<evidence type="ECO:0000256" key="7">
    <source>
        <dbReference type="ARBA" id="ARBA00022723"/>
    </source>
</evidence>
<keyword evidence="5" id="KW-0808">Transferase</keyword>
<evidence type="ECO:0000256" key="10">
    <source>
        <dbReference type="ARBA" id="ARBA00022833"/>
    </source>
</evidence>
<dbReference type="SMART" id="SM00184">
    <property type="entry name" value="RING"/>
    <property type="match status" value="1"/>
</dbReference>
<evidence type="ECO:0000256" key="12">
    <source>
        <dbReference type="ARBA" id="ARBA00023136"/>
    </source>
</evidence>
<evidence type="ECO:0000256" key="13">
    <source>
        <dbReference type="ARBA" id="ARBA00024209"/>
    </source>
</evidence>
<comment type="similarity">
    <text evidence="13">Belongs to the RING-type zinc finger family. ATL subfamily.</text>
</comment>
<dbReference type="Gramene" id="KGN60372">
    <property type="protein sequence ID" value="KGN60372"/>
    <property type="gene ID" value="Csa_3G901170"/>
</dbReference>
<dbReference type="InterPro" id="IPR013083">
    <property type="entry name" value="Znf_RING/FYVE/PHD"/>
</dbReference>
<keyword evidence="10" id="KW-0862">Zinc</keyword>
<evidence type="ECO:0000256" key="8">
    <source>
        <dbReference type="ARBA" id="ARBA00022771"/>
    </source>
</evidence>
<evidence type="ECO:0000256" key="11">
    <source>
        <dbReference type="ARBA" id="ARBA00022989"/>
    </source>
</evidence>
<dbReference type="OMA" id="FLTICCH"/>
<evidence type="ECO:0000256" key="16">
    <source>
        <dbReference type="SAM" id="Phobius"/>
    </source>
</evidence>
<feature type="region of interest" description="Disordered" evidence="15">
    <location>
        <begin position="318"/>
        <end position="337"/>
    </location>
</feature>
<dbReference type="PANTHER" id="PTHR14155">
    <property type="entry name" value="RING FINGER DOMAIN-CONTAINING"/>
    <property type="match status" value="1"/>
</dbReference>
<protein>
    <recommendedName>
        <fullName evidence="4">RING-type E3 ubiquitin transferase</fullName>
        <ecNumber evidence="4">2.3.2.27</ecNumber>
    </recommendedName>
</protein>
<evidence type="ECO:0000256" key="2">
    <source>
        <dbReference type="ARBA" id="ARBA00004167"/>
    </source>
</evidence>
<keyword evidence="6 16" id="KW-0812">Transmembrane</keyword>
<dbReference type="PANTHER" id="PTHR14155:SF521">
    <property type="entry name" value="RING-H2 FINGER PROTEIN ATL30"/>
    <property type="match status" value="1"/>
</dbReference>
<evidence type="ECO:0000256" key="3">
    <source>
        <dbReference type="ARBA" id="ARBA00004906"/>
    </source>
</evidence>
<dbReference type="FunFam" id="3.30.40.10:FF:000187">
    <property type="entry name" value="E3 ubiquitin-protein ligase ATL6"/>
    <property type="match status" value="1"/>
</dbReference>
<evidence type="ECO:0000313" key="18">
    <source>
        <dbReference type="EMBL" id="KGN60372.1"/>
    </source>
</evidence>
<feature type="compositionally biased region" description="Basic and acidic residues" evidence="15">
    <location>
        <begin position="228"/>
        <end position="252"/>
    </location>
</feature>
<dbReference type="InterPro" id="IPR053238">
    <property type="entry name" value="RING-H2_zinc_finger"/>
</dbReference>
<dbReference type="AlphaFoldDB" id="A0A0A0LI09"/>
<comment type="subcellular location">
    <subcellularLocation>
        <location evidence="2">Membrane</location>
        <topology evidence="2">Single-pass membrane protein</topology>
    </subcellularLocation>
</comment>
<feature type="domain" description="RING-type" evidence="17">
    <location>
        <begin position="131"/>
        <end position="173"/>
    </location>
</feature>
<sequence length="337" mass="38061">MSFFINSHSSSSSSSSSFPLHVFFRPMSTDFSRPPFPTNDHSSPPLTIILTLILLAFLLIGFFSIYFCRCIMESLLHSRNLRRSPSGNLLHPTSDSPAPHPGLDPLLINSFPTFPYSGIKEFRSDKIGLECAICLLEFDDDSFLRLLTNCCHVFHQECIDLWLDSHKTCPVCRRDLDSVSPRDSSDKPIDPDSNTDNPPRISHHESIEDAISIDIDDDIDDVIGDADEDHRPSVCSEKGKQGITKTEEEKEKEKELERFKRFSRSHSTGHSIVKSRREGEDKHKLILPEHIKIKIIRGHNWTGSCVTFDEFLRNSGNGGGFSELSESNDRPNLPKPP</sequence>
<keyword evidence="8 14" id="KW-0863">Zinc-finger</keyword>
<feature type="transmembrane region" description="Helical" evidence="16">
    <location>
        <begin position="46"/>
        <end position="68"/>
    </location>
</feature>
<keyword evidence="11 16" id="KW-1133">Transmembrane helix</keyword>
<dbReference type="Gene3D" id="3.30.40.10">
    <property type="entry name" value="Zinc/RING finger domain, C3HC4 (zinc finger)"/>
    <property type="match status" value="1"/>
</dbReference>
<organism evidence="18 19">
    <name type="scientific">Cucumis sativus</name>
    <name type="common">Cucumber</name>
    <dbReference type="NCBI Taxonomy" id="3659"/>
    <lineage>
        <taxon>Eukaryota</taxon>
        <taxon>Viridiplantae</taxon>
        <taxon>Streptophyta</taxon>
        <taxon>Embryophyta</taxon>
        <taxon>Tracheophyta</taxon>
        <taxon>Spermatophyta</taxon>
        <taxon>Magnoliopsida</taxon>
        <taxon>eudicotyledons</taxon>
        <taxon>Gunneridae</taxon>
        <taxon>Pentapetalae</taxon>
        <taxon>rosids</taxon>
        <taxon>fabids</taxon>
        <taxon>Cucurbitales</taxon>
        <taxon>Cucurbitaceae</taxon>
        <taxon>Benincaseae</taxon>
        <taxon>Cucumis</taxon>
    </lineage>
</organism>
<evidence type="ECO:0000256" key="6">
    <source>
        <dbReference type="ARBA" id="ARBA00022692"/>
    </source>
</evidence>
<dbReference type="GO" id="GO:0016020">
    <property type="term" value="C:membrane"/>
    <property type="evidence" value="ECO:0007669"/>
    <property type="project" value="UniProtKB-SubCell"/>
</dbReference>
<dbReference type="GO" id="GO:0008270">
    <property type="term" value="F:zinc ion binding"/>
    <property type="evidence" value="ECO:0007669"/>
    <property type="project" value="UniProtKB-KW"/>
</dbReference>
<comment type="pathway">
    <text evidence="3">Protein modification; protein ubiquitination.</text>
</comment>
<evidence type="ECO:0000256" key="14">
    <source>
        <dbReference type="PROSITE-ProRule" id="PRU00175"/>
    </source>
</evidence>
<proteinExistence type="inferred from homology"/>
<evidence type="ECO:0000256" key="15">
    <source>
        <dbReference type="SAM" id="MobiDB-lite"/>
    </source>
</evidence>
<dbReference type="PROSITE" id="PS50089">
    <property type="entry name" value="ZF_RING_2"/>
    <property type="match status" value="1"/>
</dbReference>
<dbReference type="eggNOG" id="KOG0800">
    <property type="taxonomic scope" value="Eukaryota"/>
</dbReference>
<keyword evidence="7" id="KW-0479">Metal-binding</keyword>
<dbReference type="KEGG" id="csv:101218597"/>
<evidence type="ECO:0000256" key="9">
    <source>
        <dbReference type="ARBA" id="ARBA00022786"/>
    </source>
</evidence>
<feature type="region of interest" description="Disordered" evidence="15">
    <location>
        <begin position="177"/>
        <end position="203"/>
    </location>
</feature>
<reference evidence="18 19" key="3">
    <citation type="journal article" date="2010" name="BMC Genomics">
        <title>Transcriptome sequencing and comparative analysis of cucumber flowers with different sex types.</title>
        <authorList>
            <person name="Guo S."/>
            <person name="Zheng Y."/>
            <person name="Joung J.G."/>
            <person name="Liu S."/>
            <person name="Zhang Z."/>
            <person name="Crasta O.R."/>
            <person name="Sobral B.W."/>
            <person name="Xu Y."/>
            <person name="Huang S."/>
            <person name="Fei Z."/>
        </authorList>
    </citation>
    <scope>NUCLEOTIDE SEQUENCE [LARGE SCALE GENOMIC DNA]</scope>
    <source>
        <strain evidence="19">cv. 9930</strain>
    </source>
</reference>